<dbReference type="InterPro" id="IPR017896">
    <property type="entry name" value="4Fe4S_Fe-S-bd"/>
</dbReference>
<evidence type="ECO:0000256" key="4">
    <source>
        <dbReference type="ARBA" id="ARBA00023004"/>
    </source>
</evidence>
<dbReference type="Gene3D" id="1.10.1060.10">
    <property type="entry name" value="Alpha-helical ferredoxin"/>
    <property type="match status" value="1"/>
</dbReference>
<dbReference type="InterPro" id="IPR017900">
    <property type="entry name" value="4Fe4S_Fe_S_CS"/>
</dbReference>
<dbReference type="InterPro" id="IPR009051">
    <property type="entry name" value="Helical_ferredxn"/>
</dbReference>
<accession>A0A1F7RT11</accession>
<keyword evidence="5" id="KW-0411">Iron-sulfur</keyword>
<organism evidence="7 8">
    <name type="scientific">Candidatus Schekmanbacteria bacterium RBG_16_38_11</name>
    <dbReference type="NCBI Taxonomy" id="1817880"/>
    <lineage>
        <taxon>Bacteria</taxon>
        <taxon>Candidatus Schekmaniibacteriota</taxon>
    </lineage>
</organism>
<comment type="caution">
    <text evidence="7">The sequence shown here is derived from an EMBL/GenBank/DDBJ whole genome shotgun (WGS) entry which is preliminary data.</text>
</comment>
<evidence type="ECO:0000313" key="7">
    <source>
        <dbReference type="EMBL" id="OGL44705.1"/>
    </source>
</evidence>
<sequence length="160" mass="18143">MNELDSNLKYEIAKRPGGEKIKNCFSCGTCTASCPVRKIDEKFNPRQIIRMALLGMKEKVFKSDFVWLCTACYSCQERCPQDVMISDLMAVIKNLATEAGYIHPSYVQIAEFVKASGRVYVLEDFDNKKREKAGLPSLPIKLEDVGKIFEMSGLNKFLKK</sequence>
<dbReference type="PROSITE" id="PS00198">
    <property type="entry name" value="4FE4S_FER_1"/>
    <property type="match status" value="1"/>
</dbReference>
<dbReference type="GO" id="GO:0016491">
    <property type="term" value="F:oxidoreductase activity"/>
    <property type="evidence" value="ECO:0007669"/>
    <property type="project" value="UniProtKB-KW"/>
</dbReference>
<dbReference type="Proteomes" id="UP000178435">
    <property type="component" value="Unassembled WGS sequence"/>
</dbReference>
<dbReference type="GO" id="GO:0005886">
    <property type="term" value="C:plasma membrane"/>
    <property type="evidence" value="ECO:0007669"/>
    <property type="project" value="TreeGrafter"/>
</dbReference>
<protein>
    <recommendedName>
        <fullName evidence="6">4Fe-4S ferredoxin-type domain-containing protein</fullName>
    </recommendedName>
</protein>
<evidence type="ECO:0000313" key="8">
    <source>
        <dbReference type="Proteomes" id="UP000178435"/>
    </source>
</evidence>
<dbReference type="AlphaFoldDB" id="A0A1F7RT11"/>
<evidence type="ECO:0000256" key="3">
    <source>
        <dbReference type="ARBA" id="ARBA00023002"/>
    </source>
</evidence>
<dbReference type="Pfam" id="PF13183">
    <property type="entry name" value="Fer4_8"/>
    <property type="match status" value="1"/>
</dbReference>
<dbReference type="PROSITE" id="PS51379">
    <property type="entry name" value="4FE4S_FER_2"/>
    <property type="match status" value="1"/>
</dbReference>
<dbReference type="EMBL" id="MGDF01000131">
    <property type="protein sequence ID" value="OGL44705.1"/>
    <property type="molecule type" value="Genomic_DNA"/>
</dbReference>
<name>A0A1F7RT11_9BACT</name>
<dbReference type="PANTHER" id="PTHR43255">
    <property type="entry name" value="IRON-SULFUR-BINDING OXIDOREDUCTASE FADF-RELATED-RELATED"/>
    <property type="match status" value="1"/>
</dbReference>
<keyword evidence="2" id="KW-0479">Metal-binding</keyword>
<proteinExistence type="predicted"/>
<keyword evidence="4" id="KW-0408">Iron</keyword>
<reference evidence="7 8" key="1">
    <citation type="journal article" date="2016" name="Nat. Commun.">
        <title>Thousands of microbial genomes shed light on interconnected biogeochemical processes in an aquifer system.</title>
        <authorList>
            <person name="Anantharaman K."/>
            <person name="Brown C.T."/>
            <person name="Hug L.A."/>
            <person name="Sharon I."/>
            <person name="Castelle C.J."/>
            <person name="Probst A.J."/>
            <person name="Thomas B.C."/>
            <person name="Singh A."/>
            <person name="Wilkins M.J."/>
            <person name="Karaoz U."/>
            <person name="Brodie E.L."/>
            <person name="Williams K.H."/>
            <person name="Hubbard S.S."/>
            <person name="Banfield J.F."/>
        </authorList>
    </citation>
    <scope>NUCLEOTIDE SEQUENCE [LARGE SCALE GENOMIC DNA]</scope>
</reference>
<evidence type="ECO:0000256" key="2">
    <source>
        <dbReference type="ARBA" id="ARBA00022723"/>
    </source>
</evidence>
<dbReference type="PANTHER" id="PTHR43255:SF1">
    <property type="entry name" value="IRON-SULFUR-BINDING OXIDOREDUCTASE FADF-RELATED"/>
    <property type="match status" value="1"/>
</dbReference>
<gene>
    <name evidence="7" type="ORF">A2149_04835</name>
</gene>
<evidence type="ECO:0000259" key="6">
    <source>
        <dbReference type="PROSITE" id="PS51379"/>
    </source>
</evidence>
<feature type="domain" description="4Fe-4S ferredoxin-type" evidence="6">
    <location>
        <begin position="14"/>
        <end position="44"/>
    </location>
</feature>
<evidence type="ECO:0000256" key="5">
    <source>
        <dbReference type="ARBA" id="ARBA00023014"/>
    </source>
</evidence>
<keyword evidence="1" id="KW-0004">4Fe-4S</keyword>
<dbReference type="GO" id="GO:0051539">
    <property type="term" value="F:4 iron, 4 sulfur cluster binding"/>
    <property type="evidence" value="ECO:0007669"/>
    <property type="project" value="UniProtKB-KW"/>
</dbReference>
<dbReference type="InterPro" id="IPR051460">
    <property type="entry name" value="HdrC_iron-sulfur_subunit"/>
</dbReference>
<keyword evidence="3" id="KW-0560">Oxidoreductase</keyword>
<dbReference type="GO" id="GO:0046872">
    <property type="term" value="F:metal ion binding"/>
    <property type="evidence" value="ECO:0007669"/>
    <property type="project" value="UniProtKB-KW"/>
</dbReference>
<evidence type="ECO:0000256" key="1">
    <source>
        <dbReference type="ARBA" id="ARBA00022485"/>
    </source>
</evidence>
<dbReference type="SUPFAM" id="SSF46548">
    <property type="entry name" value="alpha-helical ferredoxin"/>
    <property type="match status" value="1"/>
</dbReference>